<sequence length="149" mass="16578">MISNQMLFIFGTLCLLILTTVSAAPVMDDETTPFMNDDFFKHGKDDVAASNIDDHFKTTKDDVFESVTVDNVVPVKVDRTVPVKVDVAIPAKDVKEPIIVPDVVTDRLLFVDVSVNPFHKDVKMDGGLLFDKDIFPVTLDAEESHLLKE</sequence>
<evidence type="ECO:0000313" key="3">
    <source>
        <dbReference type="EMBL" id="CAF1316046.1"/>
    </source>
</evidence>
<evidence type="ECO:0000256" key="1">
    <source>
        <dbReference type="SAM" id="SignalP"/>
    </source>
</evidence>
<feature type="signal peptide" evidence="1">
    <location>
        <begin position="1"/>
        <end position="23"/>
    </location>
</feature>
<evidence type="ECO:0000313" key="2">
    <source>
        <dbReference type="EMBL" id="CAF0995721.1"/>
    </source>
</evidence>
<dbReference type="AlphaFoldDB" id="A0A815EJH8"/>
<proteinExistence type="predicted"/>
<keyword evidence="4" id="KW-1185">Reference proteome</keyword>
<dbReference type="EMBL" id="CAJNOM010000078">
    <property type="protein sequence ID" value="CAF0995721.1"/>
    <property type="molecule type" value="Genomic_DNA"/>
</dbReference>
<dbReference type="Proteomes" id="UP000663832">
    <property type="component" value="Unassembled WGS sequence"/>
</dbReference>
<comment type="caution">
    <text evidence="3">The sequence shown here is derived from an EMBL/GenBank/DDBJ whole genome shotgun (WGS) entry which is preliminary data.</text>
</comment>
<feature type="chain" id="PRO_5036411486" evidence="1">
    <location>
        <begin position="24"/>
        <end position="149"/>
    </location>
</feature>
<protein>
    <submittedName>
        <fullName evidence="3">Uncharacterized protein</fullName>
    </submittedName>
</protein>
<dbReference type="EMBL" id="CAJNOI010000606">
    <property type="protein sequence ID" value="CAF1316046.1"/>
    <property type="molecule type" value="Genomic_DNA"/>
</dbReference>
<evidence type="ECO:0000313" key="4">
    <source>
        <dbReference type="Proteomes" id="UP000663832"/>
    </source>
</evidence>
<organism evidence="3 5">
    <name type="scientific">Adineta steineri</name>
    <dbReference type="NCBI Taxonomy" id="433720"/>
    <lineage>
        <taxon>Eukaryota</taxon>
        <taxon>Metazoa</taxon>
        <taxon>Spiralia</taxon>
        <taxon>Gnathifera</taxon>
        <taxon>Rotifera</taxon>
        <taxon>Eurotatoria</taxon>
        <taxon>Bdelloidea</taxon>
        <taxon>Adinetida</taxon>
        <taxon>Adinetidae</taxon>
        <taxon>Adineta</taxon>
    </lineage>
</organism>
<accession>A0A815EJH8</accession>
<gene>
    <name evidence="3" type="ORF">BJG266_LOCUS33081</name>
    <name evidence="2" type="ORF">QVE165_LOCUS14648</name>
</gene>
<evidence type="ECO:0000313" key="5">
    <source>
        <dbReference type="Proteomes" id="UP000663877"/>
    </source>
</evidence>
<keyword evidence="1" id="KW-0732">Signal</keyword>
<reference evidence="3" key="1">
    <citation type="submission" date="2021-02" db="EMBL/GenBank/DDBJ databases">
        <authorList>
            <person name="Nowell W R."/>
        </authorList>
    </citation>
    <scope>NUCLEOTIDE SEQUENCE</scope>
</reference>
<name>A0A815EJH8_9BILA</name>
<dbReference type="Proteomes" id="UP000663877">
    <property type="component" value="Unassembled WGS sequence"/>
</dbReference>